<gene>
    <name evidence="1" type="ORF">L6164_009466</name>
</gene>
<reference evidence="1 2" key="1">
    <citation type="journal article" date="2022" name="DNA Res.">
        <title>Chromosomal-level genome assembly of the orchid tree Bauhinia variegata (Leguminosae; Cercidoideae) supports the allotetraploid origin hypothesis of Bauhinia.</title>
        <authorList>
            <person name="Zhong Y."/>
            <person name="Chen Y."/>
            <person name="Zheng D."/>
            <person name="Pang J."/>
            <person name="Liu Y."/>
            <person name="Luo S."/>
            <person name="Meng S."/>
            <person name="Qian L."/>
            <person name="Wei D."/>
            <person name="Dai S."/>
            <person name="Zhou R."/>
        </authorList>
    </citation>
    <scope>NUCLEOTIDE SEQUENCE [LARGE SCALE GENOMIC DNA]</scope>
    <source>
        <strain evidence="1">BV-YZ2020</strain>
    </source>
</reference>
<protein>
    <submittedName>
        <fullName evidence="1">Uncharacterized protein</fullName>
    </submittedName>
</protein>
<organism evidence="1 2">
    <name type="scientific">Bauhinia variegata</name>
    <name type="common">Purple orchid tree</name>
    <name type="synonym">Phanera variegata</name>
    <dbReference type="NCBI Taxonomy" id="167791"/>
    <lineage>
        <taxon>Eukaryota</taxon>
        <taxon>Viridiplantae</taxon>
        <taxon>Streptophyta</taxon>
        <taxon>Embryophyta</taxon>
        <taxon>Tracheophyta</taxon>
        <taxon>Spermatophyta</taxon>
        <taxon>Magnoliopsida</taxon>
        <taxon>eudicotyledons</taxon>
        <taxon>Gunneridae</taxon>
        <taxon>Pentapetalae</taxon>
        <taxon>rosids</taxon>
        <taxon>fabids</taxon>
        <taxon>Fabales</taxon>
        <taxon>Fabaceae</taxon>
        <taxon>Cercidoideae</taxon>
        <taxon>Cercideae</taxon>
        <taxon>Bauhiniinae</taxon>
        <taxon>Bauhinia</taxon>
    </lineage>
</organism>
<keyword evidence="2" id="KW-1185">Reference proteome</keyword>
<sequence>MRIRKRQVPFPLSSLSPVPLSDPHLINRSPVVQLIDATPPKPTTLLPEEDASSTISFHMDHRPSDQQLPPIGKAREGWDCSGNGSGSGIPKVEDCLAMCQTQEQDGGGGEKDNDTRKGGILGSETAAQVLPPSRQAEGRWCDGEKAIPLKKRRGTFDMSENNNKKMKTRMKTKMNKKCSTTTWTQNDNEVEDEEKEEEEEERKPDLNVGKKRARGSALMEGSRCSRVNGRGWRCCQQTLVGYSLCEHHLGKGRLRSMTSVRSRSAATSTTTTTTAPKKNEPVSVSESTVSESDPIVVVAADSSSSSPEKKLPKCDDEEYWEEKEEKKPLMSTKKRMKLGMVKARSISSLLGQTNTATEIAVAENNK</sequence>
<comment type="caution">
    <text evidence="1">The sequence shown here is derived from an EMBL/GenBank/DDBJ whole genome shotgun (WGS) entry which is preliminary data.</text>
</comment>
<evidence type="ECO:0000313" key="1">
    <source>
        <dbReference type="EMBL" id="KAI4348788.1"/>
    </source>
</evidence>
<accession>A0ACB9PK69</accession>
<proteinExistence type="predicted"/>
<dbReference type="EMBL" id="CM039429">
    <property type="protein sequence ID" value="KAI4348788.1"/>
    <property type="molecule type" value="Genomic_DNA"/>
</dbReference>
<evidence type="ECO:0000313" key="2">
    <source>
        <dbReference type="Proteomes" id="UP000828941"/>
    </source>
</evidence>
<dbReference type="Proteomes" id="UP000828941">
    <property type="component" value="Chromosome 4"/>
</dbReference>
<name>A0ACB9PK69_BAUVA</name>